<dbReference type="GeneID" id="35122486"/>
<dbReference type="KEGG" id="msub:BK009_05135"/>
<dbReference type="Pfam" id="PF13524">
    <property type="entry name" value="Glyco_trans_1_2"/>
    <property type="match status" value="1"/>
</dbReference>
<sequence length="387" mass="45250">MKKLKDLASFIRFEYDLLVLKRVSKIISQIEHGYCVKQYLPVKDQYKIAFIVPGMVSYSGGHTSILRLGTLLSQLGHDVYYITYDGTSREKMEKSAEINLPGYQGTFLEQSELNKFNSDIGIATYWESCYWLLAFQDIFDYKMYFIQDFEPYFYAMGDLYYLALNTYKFGFHMVSLGKWNKSIVERKTTEKVDYIDFPVELGQYKLKKRKIIINKLVKIALYLKLDSRRAPFLLIQQIGYLHEKLSKLGYELEVYVFGLNKHIKLPFIKNLGKLKTKELIELYNECHFGLVASLTNISLVNYEMTLSGIPVIDLADGSAPTFFSEEEMIFINSNIDDLYNKVIYYLNHQDVLNDVLETSQNKIINKRLSWENSSNQFNNIIYRNVSK</sequence>
<feature type="domain" description="Spore protein YkvP/CgeB glycosyl transferase-like" evidence="1">
    <location>
        <begin position="242"/>
        <end position="372"/>
    </location>
</feature>
<dbReference type="EMBL" id="CP017768">
    <property type="protein sequence ID" value="AUB60119.1"/>
    <property type="molecule type" value="Genomic_DNA"/>
</dbReference>
<proteinExistence type="predicted"/>
<evidence type="ECO:0000313" key="2">
    <source>
        <dbReference type="EMBL" id="AUB60119.1"/>
    </source>
</evidence>
<evidence type="ECO:0000259" key="1">
    <source>
        <dbReference type="Pfam" id="PF13524"/>
    </source>
</evidence>
<dbReference type="AlphaFoldDB" id="A0A2H4VPU9"/>
<dbReference type="Gene3D" id="3.40.50.2000">
    <property type="entry name" value="Glycogen Phosphorylase B"/>
    <property type="match status" value="1"/>
</dbReference>
<keyword evidence="3" id="KW-1185">Reference proteome</keyword>
<evidence type="ECO:0000313" key="3">
    <source>
        <dbReference type="Proteomes" id="UP000232631"/>
    </source>
</evidence>
<name>A0A2H4VPU9_9EURY</name>
<dbReference type="Proteomes" id="UP000232631">
    <property type="component" value="Chromosome"/>
</dbReference>
<dbReference type="InterPro" id="IPR055259">
    <property type="entry name" value="YkvP/CgeB_Glyco_trans-like"/>
</dbReference>
<gene>
    <name evidence="2" type="ORF">BK009_05135</name>
</gene>
<dbReference type="RefSeq" id="WP_100906840.1">
    <property type="nucleotide sequence ID" value="NZ_CP017768.1"/>
</dbReference>
<reference evidence="2 3" key="1">
    <citation type="submission" date="2016-10" db="EMBL/GenBank/DDBJ databases">
        <title>Comparative genomics between deep and shallow subseafloor isolates.</title>
        <authorList>
            <person name="Ishii S."/>
            <person name="Miller J.R."/>
            <person name="Sutton G."/>
            <person name="Suzuki S."/>
            <person name="Methe B."/>
            <person name="Inagaki F."/>
            <person name="Imachi H."/>
        </authorList>
    </citation>
    <scope>NUCLEOTIDE SEQUENCE [LARGE SCALE GENOMIC DNA]</scope>
    <source>
        <strain evidence="2 3">A8p</strain>
    </source>
</reference>
<dbReference type="Gene3D" id="3.40.50.11090">
    <property type="match status" value="1"/>
</dbReference>
<protein>
    <recommendedName>
        <fullName evidence="1">Spore protein YkvP/CgeB glycosyl transferase-like domain-containing protein</fullName>
    </recommendedName>
</protein>
<dbReference type="SUPFAM" id="SSF53756">
    <property type="entry name" value="UDP-Glycosyltransferase/glycogen phosphorylase"/>
    <property type="match status" value="1"/>
</dbReference>
<organism evidence="2 3">
    <name type="scientific">Methanobacterium subterraneum</name>
    <dbReference type="NCBI Taxonomy" id="59277"/>
    <lineage>
        <taxon>Archaea</taxon>
        <taxon>Methanobacteriati</taxon>
        <taxon>Methanobacteriota</taxon>
        <taxon>Methanomada group</taxon>
        <taxon>Methanobacteria</taxon>
        <taxon>Methanobacteriales</taxon>
        <taxon>Methanobacteriaceae</taxon>
        <taxon>Methanobacterium</taxon>
    </lineage>
</organism>
<accession>A0A2H4VPU9</accession>